<dbReference type="SUPFAM" id="SSF110849">
    <property type="entry name" value="ParB/Sulfiredoxin"/>
    <property type="match status" value="1"/>
</dbReference>
<evidence type="ECO:0008006" key="3">
    <source>
        <dbReference type="Google" id="ProtNLM"/>
    </source>
</evidence>
<dbReference type="RefSeq" id="WP_175233458.1">
    <property type="nucleotide sequence ID" value="NZ_CADIKH010000254.1"/>
</dbReference>
<dbReference type="CDD" id="cd16387">
    <property type="entry name" value="ParB_N_Srx"/>
    <property type="match status" value="1"/>
</dbReference>
<name>A0A6J5F9C3_9BURK</name>
<dbReference type="AlphaFoldDB" id="A0A6J5F9C3"/>
<reference evidence="1 2" key="1">
    <citation type="submission" date="2020-04" db="EMBL/GenBank/DDBJ databases">
        <authorList>
            <person name="De Canck E."/>
        </authorList>
    </citation>
    <scope>NUCLEOTIDE SEQUENCE [LARGE SCALE GENOMIC DNA]</scope>
    <source>
        <strain evidence="1 2">LMG 29542</strain>
    </source>
</reference>
<dbReference type="Proteomes" id="UP000494363">
    <property type="component" value="Unassembled WGS sequence"/>
</dbReference>
<gene>
    <name evidence="1" type="ORF">LMG29542_08466</name>
</gene>
<proteinExistence type="predicted"/>
<organism evidence="1 2">
    <name type="scientific">Paraburkholderia humisilvae</name>
    <dbReference type="NCBI Taxonomy" id="627669"/>
    <lineage>
        <taxon>Bacteria</taxon>
        <taxon>Pseudomonadati</taxon>
        <taxon>Pseudomonadota</taxon>
        <taxon>Betaproteobacteria</taxon>
        <taxon>Burkholderiales</taxon>
        <taxon>Burkholderiaceae</taxon>
        <taxon>Paraburkholderia</taxon>
    </lineage>
</organism>
<accession>A0A6J5F9C3</accession>
<sequence>MRFRFPLLPAEFEIPDAWWSDAGMNAFCARTPAYRSALGAIAVPLREIEPPFRNPEAMRDWHGFDRERLVRILNGIAADTVIAPVPVSTLARTGFPESPFRYRIRDGLHRFYASVAAGFECLPVVIE</sequence>
<evidence type="ECO:0000313" key="1">
    <source>
        <dbReference type="EMBL" id="CAB3775084.1"/>
    </source>
</evidence>
<evidence type="ECO:0000313" key="2">
    <source>
        <dbReference type="Proteomes" id="UP000494363"/>
    </source>
</evidence>
<dbReference type="EMBL" id="CADIKH010000254">
    <property type="protein sequence ID" value="CAB3775084.1"/>
    <property type="molecule type" value="Genomic_DNA"/>
</dbReference>
<keyword evidence="2" id="KW-1185">Reference proteome</keyword>
<protein>
    <recommendedName>
        <fullName evidence="3">ParB/Sulfiredoxin domain-containing protein</fullName>
    </recommendedName>
</protein>
<dbReference type="InterPro" id="IPR036086">
    <property type="entry name" value="ParB/Sulfiredoxin_sf"/>
</dbReference>